<gene>
    <name evidence="2" type="ORF">CPZ25_010295</name>
</gene>
<feature type="domain" description="Rhodanese" evidence="1">
    <location>
        <begin position="20"/>
        <end position="105"/>
    </location>
</feature>
<dbReference type="InterPro" id="IPR036873">
    <property type="entry name" value="Rhodanese-like_dom_sf"/>
</dbReference>
<evidence type="ECO:0000313" key="2">
    <source>
        <dbReference type="EMBL" id="QCT71699.1"/>
    </source>
</evidence>
<organism evidence="2 3">
    <name type="scientific">Eubacterium maltosivorans</name>
    <dbReference type="NCBI Taxonomy" id="2041044"/>
    <lineage>
        <taxon>Bacteria</taxon>
        <taxon>Bacillati</taxon>
        <taxon>Bacillota</taxon>
        <taxon>Clostridia</taxon>
        <taxon>Eubacteriales</taxon>
        <taxon>Eubacteriaceae</taxon>
        <taxon>Eubacterium</taxon>
    </lineage>
</organism>
<dbReference type="PANTHER" id="PTHR43031:SF16">
    <property type="entry name" value="OXIDOREDUCTASE"/>
    <property type="match status" value="1"/>
</dbReference>
<keyword evidence="3" id="KW-1185">Reference proteome</keyword>
<reference evidence="2 3" key="1">
    <citation type="submission" date="2018-05" db="EMBL/GenBank/DDBJ databases">
        <title>Genome comparison of Eubacterium sp.</title>
        <authorList>
            <person name="Feng Y."/>
            <person name="Sanchez-Andrea I."/>
            <person name="Stams A.J.M."/>
            <person name="De Vos W.M."/>
        </authorList>
    </citation>
    <scope>NUCLEOTIDE SEQUENCE [LARGE SCALE GENOMIC DNA]</scope>
    <source>
        <strain evidence="2 3">YI</strain>
    </source>
</reference>
<name>A0A4P9C851_EUBML</name>
<evidence type="ECO:0000259" key="1">
    <source>
        <dbReference type="PROSITE" id="PS50206"/>
    </source>
</evidence>
<dbReference type="InterPro" id="IPR050229">
    <property type="entry name" value="GlpE_sulfurtransferase"/>
</dbReference>
<dbReference type="RefSeq" id="WP_058693439.1">
    <property type="nucleotide sequence ID" value="NZ_CABJDW020000001.1"/>
</dbReference>
<protein>
    <submittedName>
        <fullName evidence="2">Rhodanese-like domain-containing protein</fullName>
    </submittedName>
</protein>
<accession>A0A4P9C851</accession>
<sequence length="109" mass="12388">MSRELKNIEPDELDALLEKNDGNTVLLDIRDKMEIHNEFEDQACVVNIPLKLLPSQLEALAPFKDKTIVLVCRSGMRASRAQKLLAQEGFTDLRVLKGGVSFWEKYKNS</sequence>
<dbReference type="AlphaFoldDB" id="A0A4P9C851"/>
<dbReference type="CDD" id="cd00158">
    <property type="entry name" value="RHOD"/>
    <property type="match status" value="1"/>
</dbReference>
<evidence type="ECO:0000313" key="3">
    <source>
        <dbReference type="Proteomes" id="UP000218387"/>
    </source>
</evidence>
<dbReference type="PANTHER" id="PTHR43031">
    <property type="entry name" value="FAD-DEPENDENT OXIDOREDUCTASE"/>
    <property type="match status" value="1"/>
</dbReference>
<dbReference type="PROSITE" id="PS50206">
    <property type="entry name" value="RHODANESE_3"/>
    <property type="match status" value="1"/>
</dbReference>
<dbReference type="Pfam" id="PF00581">
    <property type="entry name" value="Rhodanese"/>
    <property type="match status" value="1"/>
</dbReference>
<dbReference type="InterPro" id="IPR001763">
    <property type="entry name" value="Rhodanese-like_dom"/>
</dbReference>
<dbReference type="Gene3D" id="3.40.250.10">
    <property type="entry name" value="Rhodanese-like domain"/>
    <property type="match status" value="1"/>
</dbReference>
<proteinExistence type="predicted"/>
<dbReference type="Proteomes" id="UP000218387">
    <property type="component" value="Chromosome"/>
</dbReference>
<dbReference type="SUPFAM" id="SSF52821">
    <property type="entry name" value="Rhodanese/Cell cycle control phosphatase"/>
    <property type="match status" value="1"/>
</dbReference>
<dbReference type="KEGG" id="emt:CPZ25_010295"/>
<dbReference type="EMBL" id="CP029487">
    <property type="protein sequence ID" value="QCT71699.1"/>
    <property type="molecule type" value="Genomic_DNA"/>
</dbReference>
<dbReference type="SMART" id="SM00450">
    <property type="entry name" value="RHOD"/>
    <property type="match status" value="1"/>
</dbReference>